<protein>
    <recommendedName>
        <fullName evidence="1">F-box domain-containing protein</fullName>
    </recommendedName>
</protein>
<dbReference type="CDD" id="cd09917">
    <property type="entry name" value="F-box_SF"/>
    <property type="match status" value="1"/>
</dbReference>
<name>A0ABR1W8R8_9PEZI</name>
<keyword evidence="3" id="KW-1185">Reference proteome</keyword>
<dbReference type="SUPFAM" id="SSF81383">
    <property type="entry name" value="F-box domain"/>
    <property type="match status" value="1"/>
</dbReference>
<dbReference type="Proteomes" id="UP001446871">
    <property type="component" value="Unassembled WGS sequence"/>
</dbReference>
<dbReference type="Gene3D" id="1.20.1280.50">
    <property type="match status" value="1"/>
</dbReference>
<organism evidence="2 3">
    <name type="scientific">Apiospora saccharicola</name>
    <dbReference type="NCBI Taxonomy" id="335842"/>
    <lineage>
        <taxon>Eukaryota</taxon>
        <taxon>Fungi</taxon>
        <taxon>Dikarya</taxon>
        <taxon>Ascomycota</taxon>
        <taxon>Pezizomycotina</taxon>
        <taxon>Sordariomycetes</taxon>
        <taxon>Xylariomycetidae</taxon>
        <taxon>Amphisphaeriales</taxon>
        <taxon>Apiosporaceae</taxon>
        <taxon>Apiospora</taxon>
    </lineage>
</organism>
<evidence type="ECO:0000313" key="2">
    <source>
        <dbReference type="EMBL" id="KAK8078558.1"/>
    </source>
</evidence>
<dbReference type="EMBL" id="JAQQWM010000002">
    <property type="protein sequence ID" value="KAK8078558.1"/>
    <property type="molecule type" value="Genomic_DNA"/>
</dbReference>
<feature type="domain" description="F-box" evidence="1">
    <location>
        <begin position="59"/>
        <end position="110"/>
    </location>
</feature>
<dbReference type="Pfam" id="PF12937">
    <property type="entry name" value="F-box-like"/>
    <property type="match status" value="1"/>
</dbReference>
<reference evidence="2 3" key="1">
    <citation type="submission" date="2023-01" db="EMBL/GenBank/DDBJ databases">
        <title>Analysis of 21 Apiospora genomes using comparative genomics revels a genus with tremendous synthesis potential of carbohydrate active enzymes and secondary metabolites.</title>
        <authorList>
            <person name="Sorensen T."/>
        </authorList>
    </citation>
    <scope>NUCLEOTIDE SEQUENCE [LARGE SCALE GENOMIC DNA]</scope>
    <source>
        <strain evidence="2 3">CBS 83171</strain>
    </source>
</reference>
<sequence>MNYAAIIHLARQPGSKYLRKAFEVAKDLGNKTWHPVPEPKPLVAKKLAWWFNWQYNTVVCLFYQLPDELLLEICRSLEGSDVYIARQTCSSFRRVLDDEEFLAPELWRMQPASFALAPKLAVDWDDVHERLRRRGCCSACIDARIPKKDGRDSDFDTTMLELANETQFCTACHDWHPWIMFSHNQRKETSPLPPSWSGYAPARRRRKRKKGAVCIMSEGSVRICPHRAVNLEVLCKMRDGLLPHVDDAPGKPYWPLVLDCKLCFQELEEPLRSAASPPSATFRPAQRDHNSVIGKAYVHWTMPLHLDTDTVLKGDWAALQKRAAGDEQQHSGEDAVNLQSALAKAAETYNDLLCPHTRFDDGHILRDFADHAKEVVWDFKNGRTWKAKLNGRNGFELNYSSGINRRIDGRTSCNVRSHWLRPRYGEKLEYLWALGEHGLSLSRYMELPVPAFDGRAQFQVDYDVWRQLMSPETYGLCEDTELRHITWCPDKQCANGKDKGWVAHRQYLDVVAEHFRMRAGYSSYREPRVQSPLAYRKIDMDLMHRHDDASKATRVPHVYRGLTFHPI</sequence>
<dbReference type="InterPro" id="IPR036047">
    <property type="entry name" value="F-box-like_dom_sf"/>
</dbReference>
<proteinExistence type="predicted"/>
<evidence type="ECO:0000259" key="1">
    <source>
        <dbReference type="PROSITE" id="PS50181"/>
    </source>
</evidence>
<comment type="caution">
    <text evidence="2">The sequence shown here is derived from an EMBL/GenBank/DDBJ whole genome shotgun (WGS) entry which is preliminary data.</text>
</comment>
<dbReference type="PROSITE" id="PS50181">
    <property type="entry name" value="FBOX"/>
    <property type="match status" value="1"/>
</dbReference>
<evidence type="ECO:0000313" key="3">
    <source>
        <dbReference type="Proteomes" id="UP001446871"/>
    </source>
</evidence>
<dbReference type="InterPro" id="IPR001810">
    <property type="entry name" value="F-box_dom"/>
</dbReference>
<accession>A0ABR1W8R8</accession>
<dbReference type="SMART" id="SM00256">
    <property type="entry name" value="FBOX"/>
    <property type="match status" value="1"/>
</dbReference>
<gene>
    <name evidence="2" type="ORF">PG996_004728</name>
</gene>